<accession>A0A9P7QUA2</accession>
<keyword evidence="3" id="KW-1185">Reference proteome</keyword>
<protein>
    <submittedName>
        <fullName evidence="2">Uncharacterized protein</fullName>
    </submittedName>
</protein>
<reference evidence="2" key="1">
    <citation type="submission" date="2021-05" db="EMBL/GenBank/DDBJ databases">
        <title>Comparative genomics of three Colletotrichum scovillei strains and genetic complementation revealed genes involved fungal growth and virulence on chili pepper.</title>
        <authorList>
            <person name="Hsieh D.-K."/>
            <person name="Chuang S.-C."/>
            <person name="Chen C.-Y."/>
            <person name="Chao Y.-T."/>
            <person name="Lu M.-Y.J."/>
            <person name="Lee M.-H."/>
            <person name="Shih M.-C."/>
        </authorList>
    </citation>
    <scope>NUCLEOTIDE SEQUENCE</scope>
    <source>
        <strain evidence="2">Coll-153</strain>
    </source>
</reference>
<dbReference type="EMBL" id="JAESDN010000012">
    <property type="protein sequence ID" value="KAG7043292.1"/>
    <property type="molecule type" value="Genomic_DNA"/>
</dbReference>
<evidence type="ECO:0000256" key="1">
    <source>
        <dbReference type="SAM" id="MobiDB-lite"/>
    </source>
</evidence>
<name>A0A9P7QUA2_9PEZI</name>
<dbReference type="AlphaFoldDB" id="A0A9P7QUA2"/>
<feature type="region of interest" description="Disordered" evidence="1">
    <location>
        <begin position="35"/>
        <end position="74"/>
    </location>
</feature>
<evidence type="ECO:0000313" key="3">
    <source>
        <dbReference type="Proteomes" id="UP000699042"/>
    </source>
</evidence>
<feature type="compositionally biased region" description="Polar residues" evidence="1">
    <location>
        <begin position="56"/>
        <end position="74"/>
    </location>
</feature>
<evidence type="ECO:0000313" key="2">
    <source>
        <dbReference type="EMBL" id="KAG7043292.1"/>
    </source>
</evidence>
<organism evidence="2 3">
    <name type="scientific">Colletotrichum scovillei</name>
    <dbReference type="NCBI Taxonomy" id="1209932"/>
    <lineage>
        <taxon>Eukaryota</taxon>
        <taxon>Fungi</taxon>
        <taxon>Dikarya</taxon>
        <taxon>Ascomycota</taxon>
        <taxon>Pezizomycotina</taxon>
        <taxon>Sordariomycetes</taxon>
        <taxon>Hypocreomycetidae</taxon>
        <taxon>Glomerellales</taxon>
        <taxon>Glomerellaceae</taxon>
        <taxon>Colletotrichum</taxon>
        <taxon>Colletotrichum acutatum species complex</taxon>
    </lineage>
</organism>
<gene>
    <name evidence="2" type="ORF">JMJ77_002998</name>
</gene>
<dbReference type="Proteomes" id="UP000699042">
    <property type="component" value="Unassembled WGS sequence"/>
</dbReference>
<proteinExistence type="predicted"/>
<sequence length="86" mass="9383">MSNFLQFEQHAKNPALPFHPPAYLALGLSINGPRTLKKHKPAYTNKRSSLAHAAGQPTSASPPSRPVPSQSHPILSSKVRWAGWYG</sequence>
<comment type="caution">
    <text evidence="2">The sequence shown here is derived from an EMBL/GenBank/DDBJ whole genome shotgun (WGS) entry which is preliminary data.</text>
</comment>